<evidence type="ECO:0000259" key="14">
    <source>
        <dbReference type="Pfam" id="PF07715"/>
    </source>
</evidence>
<keyword evidence="5 12" id="KW-0732">Signal</keyword>
<keyword evidence="9 10" id="KW-0998">Cell outer membrane</keyword>
<dbReference type="CDD" id="cd01347">
    <property type="entry name" value="ligand_gated_channel"/>
    <property type="match status" value="1"/>
</dbReference>
<comment type="subcellular location">
    <subcellularLocation>
        <location evidence="1 10">Cell outer membrane</location>
        <topology evidence="1 10">Multi-pass membrane protein</topology>
    </subcellularLocation>
</comment>
<dbReference type="InterPro" id="IPR000531">
    <property type="entry name" value="Beta-barrel_TonB"/>
</dbReference>
<evidence type="ECO:0000256" key="3">
    <source>
        <dbReference type="ARBA" id="ARBA00022452"/>
    </source>
</evidence>
<dbReference type="STRING" id="591205.SAMN05421538_101379"/>
<keyword evidence="3 10" id="KW-1134">Transmembrane beta strand</keyword>
<dbReference type="PROSITE" id="PS52016">
    <property type="entry name" value="TONB_DEPENDENT_REC_3"/>
    <property type="match status" value="1"/>
</dbReference>
<dbReference type="GO" id="GO:0006811">
    <property type="term" value="P:monoatomic ion transport"/>
    <property type="evidence" value="ECO:0007669"/>
    <property type="project" value="UniProtKB-KW"/>
</dbReference>
<feature type="domain" description="TonB-dependent receptor-like beta-barrel" evidence="13">
    <location>
        <begin position="176"/>
        <end position="591"/>
    </location>
</feature>
<dbReference type="SUPFAM" id="SSF56935">
    <property type="entry name" value="Porins"/>
    <property type="match status" value="1"/>
</dbReference>
<evidence type="ECO:0000256" key="9">
    <source>
        <dbReference type="ARBA" id="ARBA00023237"/>
    </source>
</evidence>
<keyword evidence="8 10" id="KW-0472">Membrane</keyword>
<evidence type="ECO:0000256" key="6">
    <source>
        <dbReference type="ARBA" id="ARBA00023065"/>
    </source>
</evidence>
<keyword evidence="7 11" id="KW-0798">TonB box</keyword>
<dbReference type="InterPro" id="IPR012910">
    <property type="entry name" value="Plug_dom"/>
</dbReference>
<gene>
    <name evidence="15" type="ORF">SAMN05421538_101379</name>
</gene>
<dbReference type="Gene3D" id="2.170.130.10">
    <property type="entry name" value="TonB-dependent receptor, plug domain"/>
    <property type="match status" value="1"/>
</dbReference>
<evidence type="ECO:0000256" key="8">
    <source>
        <dbReference type="ARBA" id="ARBA00023136"/>
    </source>
</evidence>
<dbReference type="InterPro" id="IPR037066">
    <property type="entry name" value="Plug_dom_sf"/>
</dbReference>
<dbReference type="RefSeq" id="WP_090520342.1">
    <property type="nucleotide sequence ID" value="NZ_FNAH01000001.1"/>
</dbReference>
<dbReference type="Gene3D" id="2.40.170.20">
    <property type="entry name" value="TonB-dependent receptor, beta-barrel domain"/>
    <property type="match status" value="1"/>
</dbReference>
<keyword evidence="6" id="KW-0406">Ion transport</keyword>
<reference evidence="15 16" key="1">
    <citation type="submission" date="2016-10" db="EMBL/GenBank/DDBJ databases">
        <authorList>
            <person name="de Groot N.N."/>
        </authorList>
    </citation>
    <scope>NUCLEOTIDE SEQUENCE [LARGE SCALE GENOMIC DNA]</scope>
    <source>
        <strain evidence="15 16">DSM 22220</strain>
    </source>
</reference>
<dbReference type="Pfam" id="PF00593">
    <property type="entry name" value="TonB_dep_Rec_b-barrel"/>
    <property type="match status" value="1"/>
</dbReference>
<evidence type="ECO:0000256" key="1">
    <source>
        <dbReference type="ARBA" id="ARBA00004571"/>
    </source>
</evidence>
<dbReference type="EMBL" id="FNAH01000001">
    <property type="protein sequence ID" value="SDD32849.1"/>
    <property type="molecule type" value="Genomic_DNA"/>
</dbReference>
<organism evidence="15 16">
    <name type="scientific">Paracoccus isoporae</name>
    <dbReference type="NCBI Taxonomy" id="591205"/>
    <lineage>
        <taxon>Bacteria</taxon>
        <taxon>Pseudomonadati</taxon>
        <taxon>Pseudomonadota</taxon>
        <taxon>Alphaproteobacteria</taxon>
        <taxon>Rhodobacterales</taxon>
        <taxon>Paracoccaceae</taxon>
        <taxon>Paracoccus</taxon>
    </lineage>
</organism>
<name>A0A1G6TUY4_9RHOB</name>
<keyword evidence="2 10" id="KW-0813">Transport</keyword>
<sequence length="617" mass="66440">MRIHALLLSTLLPAAATAQDVPIILETITLDAGLSPIEVQAYGRANTVLTAEEISSKGVRNVQDALRAVPGLAVSSSGASNTQLRIRGAEGNHTLILIDGVRAAAGDSEYFLSGLDIANIDRIEVLRGPQSVFFGADASAGVVNIITRQPATGSEAGGAVEIGNGWAASAYASTRGDRGGVALNLSARDDKGYDHSGTPGGEADGIRRKAVSLSFDHRLTEALTAGVMLRRADEEYDYDDESWTASTAGEYVVDAAGQADRDETAGQVWLEIGQPGGRLSHRLSYDRTDFALSQSNGTRTEARTDIWKYRGIFGLDGAYDTARQTLSIGAERRRDENSITTSQNRRSNSAIIEYRGSFADALDLQLGLRHDDNEIFKDATTWSLGLSYALPNAPVRIHASAGTGVVNPTYSEQFGGFGYIGNPDLKPEENRGFDIGVETEFLGGRGLIDVTYFHEKLENEISFNGLPLPDGTNYLNLSGTSTRRGVEMAAQLQASDRLSFGASYTYLDAKAPDGQVETRRPRHTLGLTAAYLFAEGRGSVSGELLHVAGNYDTQFFGSFATEELDDYTLVNVAGGYDLTERVRLTGRVKNLFDADYTEVFGYATQGRTAYLGLEARW</sequence>
<evidence type="ECO:0000256" key="11">
    <source>
        <dbReference type="RuleBase" id="RU003357"/>
    </source>
</evidence>
<dbReference type="PANTHER" id="PTHR30069:SF53">
    <property type="entry name" value="COLICIN I RECEPTOR-RELATED"/>
    <property type="match status" value="1"/>
</dbReference>
<feature type="chain" id="PRO_5011608698" evidence="12">
    <location>
        <begin position="19"/>
        <end position="617"/>
    </location>
</feature>
<evidence type="ECO:0000256" key="10">
    <source>
        <dbReference type="PROSITE-ProRule" id="PRU01360"/>
    </source>
</evidence>
<dbReference type="OrthoDB" id="9760333at2"/>
<feature type="domain" description="TonB-dependent receptor plug" evidence="14">
    <location>
        <begin position="44"/>
        <end position="142"/>
    </location>
</feature>
<comment type="similarity">
    <text evidence="10 11">Belongs to the TonB-dependent receptor family.</text>
</comment>
<dbReference type="InterPro" id="IPR039426">
    <property type="entry name" value="TonB-dep_rcpt-like"/>
</dbReference>
<accession>A0A1G6TUY4</accession>
<feature type="signal peptide" evidence="12">
    <location>
        <begin position="1"/>
        <end position="18"/>
    </location>
</feature>
<keyword evidence="16" id="KW-1185">Reference proteome</keyword>
<dbReference type="Pfam" id="PF07715">
    <property type="entry name" value="Plug"/>
    <property type="match status" value="1"/>
</dbReference>
<evidence type="ECO:0000259" key="13">
    <source>
        <dbReference type="Pfam" id="PF00593"/>
    </source>
</evidence>
<dbReference type="PANTHER" id="PTHR30069">
    <property type="entry name" value="TONB-DEPENDENT OUTER MEMBRANE RECEPTOR"/>
    <property type="match status" value="1"/>
</dbReference>
<protein>
    <submittedName>
        <fullName evidence="15">Vitamin B12 transporter</fullName>
    </submittedName>
</protein>
<evidence type="ECO:0000313" key="15">
    <source>
        <dbReference type="EMBL" id="SDD32849.1"/>
    </source>
</evidence>
<evidence type="ECO:0000313" key="16">
    <source>
        <dbReference type="Proteomes" id="UP000199344"/>
    </source>
</evidence>
<dbReference type="GO" id="GO:0009279">
    <property type="term" value="C:cell outer membrane"/>
    <property type="evidence" value="ECO:0007669"/>
    <property type="project" value="UniProtKB-SubCell"/>
</dbReference>
<dbReference type="InterPro" id="IPR036942">
    <property type="entry name" value="Beta-barrel_TonB_sf"/>
</dbReference>
<evidence type="ECO:0000256" key="5">
    <source>
        <dbReference type="ARBA" id="ARBA00022729"/>
    </source>
</evidence>
<dbReference type="AlphaFoldDB" id="A0A1G6TUY4"/>
<keyword evidence="4 10" id="KW-0812">Transmembrane</keyword>
<evidence type="ECO:0000256" key="2">
    <source>
        <dbReference type="ARBA" id="ARBA00022448"/>
    </source>
</evidence>
<evidence type="ECO:0000256" key="7">
    <source>
        <dbReference type="ARBA" id="ARBA00023077"/>
    </source>
</evidence>
<dbReference type="Proteomes" id="UP000199344">
    <property type="component" value="Unassembled WGS sequence"/>
</dbReference>
<proteinExistence type="inferred from homology"/>
<dbReference type="GO" id="GO:0015889">
    <property type="term" value="P:cobalamin transport"/>
    <property type="evidence" value="ECO:0007669"/>
    <property type="project" value="TreeGrafter"/>
</dbReference>
<evidence type="ECO:0000256" key="12">
    <source>
        <dbReference type="SAM" id="SignalP"/>
    </source>
</evidence>
<evidence type="ECO:0000256" key="4">
    <source>
        <dbReference type="ARBA" id="ARBA00022692"/>
    </source>
</evidence>